<evidence type="ECO:0000313" key="1">
    <source>
        <dbReference type="EMBL" id="KAF2107081.1"/>
    </source>
</evidence>
<name>A0A6A5YLJ1_9PLEO</name>
<evidence type="ECO:0000313" key="2">
    <source>
        <dbReference type="Proteomes" id="UP000799770"/>
    </source>
</evidence>
<dbReference type="AlphaFoldDB" id="A0A6A5YLJ1"/>
<keyword evidence="2" id="KW-1185">Reference proteome</keyword>
<organism evidence="1 2">
    <name type="scientific">Lophiotrema nucula</name>
    <dbReference type="NCBI Taxonomy" id="690887"/>
    <lineage>
        <taxon>Eukaryota</taxon>
        <taxon>Fungi</taxon>
        <taxon>Dikarya</taxon>
        <taxon>Ascomycota</taxon>
        <taxon>Pezizomycotina</taxon>
        <taxon>Dothideomycetes</taxon>
        <taxon>Pleosporomycetidae</taxon>
        <taxon>Pleosporales</taxon>
        <taxon>Lophiotremataceae</taxon>
        <taxon>Lophiotrema</taxon>
    </lineage>
</organism>
<accession>A0A6A5YLJ1</accession>
<dbReference type="Proteomes" id="UP000799770">
    <property type="component" value="Unassembled WGS sequence"/>
</dbReference>
<proteinExistence type="predicted"/>
<protein>
    <submittedName>
        <fullName evidence="1">Uncharacterized protein</fullName>
    </submittedName>
</protein>
<dbReference type="OrthoDB" id="3756103at2759"/>
<dbReference type="EMBL" id="ML977357">
    <property type="protein sequence ID" value="KAF2107081.1"/>
    <property type="molecule type" value="Genomic_DNA"/>
</dbReference>
<reference evidence="1" key="1">
    <citation type="journal article" date="2020" name="Stud. Mycol.">
        <title>101 Dothideomycetes genomes: a test case for predicting lifestyles and emergence of pathogens.</title>
        <authorList>
            <person name="Haridas S."/>
            <person name="Albert R."/>
            <person name="Binder M."/>
            <person name="Bloem J."/>
            <person name="Labutti K."/>
            <person name="Salamov A."/>
            <person name="Andreopoulos B."/>
            <person name="Baker S."/>
            <person name="Barry K."/>
            <person name="Bills G."/>
            <person name="Bluhm B."/>
            <person name="Cannon C."/>
            <person name="Castanera R."/>
            <person name="Culley D."/>
            <person name="Daum C."/>
            <person name="Ezra D."/>
            <person name="Gonzalez J."/>
            <person name="Henrissat B."/>
            <person name="Kuo A."/>
            <person name="Liang C."/>
            <person name="Lipzen A."/>
            <person name="Lutzoni F."/>
            <person name="Magnuson J."/>
            <person name="Mondo S."/>
            <person name="Nolan M."/>
            <person name="Ohm R."/>
            <person name="Pangilinan J."/>
            <person name="Park H.-J."/>
            <person name="Ramirez L."/>
            <person name="Alfaro M."/>
            <person name="Sun H."/>
            <person name="Tritt A."/>
            <person name="Yoshinaga Y."/>
            <person name="Zwiers L.-H."/>
            <person name="Turgeon B."/>
            <person name="Goodwin S."/>
            <person name="Spatafora J."/>
            <person name="Crous P."/>
            <person name="Grigoriev I."/>
        </authorList>
    </citation>
    <scope>NUCLEOTIDE SEQUENCE</scope>
    <source>
        <strain evidence="1">CBS 627.86</strain>
    </source>
</reference>
<gene>
    <name evidence="1" type="ORF">BDV96DRAFT_606877</name>
</gene>
<sequence length="336" mass="38675">MSVEQIAALAERIADGAGAYKLDTTDTVILESYQASIVRPSWRGPPNYPPIIPLPPSPYRSRYSDLTHDEFWALPIQVRSKYFAGPSMLEDLPLELREMIFEFAMAHLPDILVVAENMRAGQFFYPKTLPGICFVKRTFFQEGLMVYLRRQRYEIGGKSCSFAATEVNELEDAELGPMPSFISAIDSTEQKKGWLWVRDVTFTSDINGWSPSDHQFIMEPYTCSGLVLRAPALHRLTLNFRSSLFCKYNLATHSFQSKSAETMVERFHIQSILWLASLRTLVLRFHTAPTEREVLGVFNLQPQDFLQPFLQWLRDGFSEWNRRVMIHVQMVDDDDT</sequence>